<dbReference type="Proteomes" id="UP000004995">
    <property type="component" value="Unassembled WGS sequence"/>
</dbReference>
<dbReference type="AlphaFoldDB" id="K3Z8N9"/>
<evidence type="ECO:0000256" key="1">
    <source>
        <dbReference type="SAM" id="Coils"/>
    </source>
</evidence>
<feature type="region of interest" description="Disordered" evidence="2">
    <location>
        <begin position="1"/>
        <end position="30"/>
    </location>
</feature>
<dbReference type="eggNOG" id="ENOG502RZ2J">
    <property type="taxonomic scope" value="Eukaryota"/>
</dbReference>
<evidence type="ECO:0000256" key="2">
    <source>
        <dbReference type="SAM" id="MobiDB-lite"/>
    </source>
</evidence>
<reference evidence="4" key="1">
    <citation type="journal article" date="2012" name="Nat. Biotechnol.">
        <title>Reference genome sequence of the model plant Setaria.</title>
        <authorList>
            <person name="Bennetzen J.L."/>
            <person name="Schmutz J."/>
            <person name="Wang H."/>
            <person name="Percifield R."/>
            <person name="Hawkins J."/>
            <person name="Pontaroli A.C."/>
            <person name="Estep M."/>
            <person name="Feng L."/>
            <person name="Vaughn J.N."/>
            <person name="Grimwood J."/>
            <person name="Jenkins J."/>
            <person name="Barry K."/>
            <person name="Lindquist E."/>
            <person name="Hellsten U."/>
            <person name="Deshpande S."/>
            <person name="Wang X."/>
            <person name="Wu X."/>
            <person name="Mitros T."/>
            <person name="Triplett J."/>
            <person name="Yang X."/>
            <person name="Ye C.Y."/>
            <person name="Mauro-Herrera M."/>
            <person name="Wang L."/>
            <person name="Li P."/>
            <person name="Sharma M."/>
            <person name="Sharma R."/>
            <person name="Ronald P.C."/>
            <person name="Panaud O."/>
            <person name="Kellogg E.A."/>
            <person name="Brutnell T.P."/>
            <person name="Doust A.N."/>
            <person name="Tuskan G.A."/>
            <person name="Rokhsar D."/>
            <person name="Devos K.M."/>
        </authorList>
    </citation>
    <scope>NUCLEOTIDE SEQUENCE [LARGE SCALE GENOMIC DNA]</scope>
    <source>
        <strain evidence="4">cv. Yugu1</strain>
    </source>
</reference>
<keyword evidence="4" id="KW-1185">Reference proteome</keyword>
<feature type="compositionally biased region" description="Basic and acidic residues" evidence="2">
    <location>
        <begin position="1"/>
        <end position="18"/>
    </location>
</feature>
<dbReference type="STRING" id="4555.K3Z8N9"/>
<dbReference type="EnsemblPlants" id="KQL16849">
    <property type="protein sequence ID" value="KQL16849"/>
    <property type="gene ID" value="SETIT_022909mg"/>
</dbReference>
<organism evidence="3 4">
    <name type="scientific">Setaria italica</name>
    <name type="common">Foxtail millet</name>
    <name type="synonym">Panicum italicum</name>
    <dbReference type="NCBI Taxonomy" id="4555"/>
    <lineage>
        <taxon>Eukaryota</taxon>
        <taxon>Viridiplantae</taxon>
        <taxon>Streptophyta</taxon>
        <taxon>Embryophyta</taxon>
        <taxon>Tracheophyta</taxon>
        <taxon>Spermatophyta</taxon>
        <taxon>Magnoliopsida</taxon>
        <taxon>Liliopsida</taxon>
        <taxon>Poales</taxon>
        <taxon>Poaceae</taxon>
        <taxon>PACMAD clade</taxon>
        <taxon>Panicoideae</taxon>
        <taxon>Panicodae</taxon>
        <taxon>Paniceae</taxon>
        <taxon>Cenchrinae</taxon>
        <taxon>Setaria</taxon>
    </lineage>
</organism>
<dbReference type="EMBL" id="AGNK02002072">
    <property type="status" value="NOT_ANNOTATED_CDS"/>
    <property type="molecule type" value="Genomic_DNA"/>
</dbReference>
<dbReference type="HOGENOM" id="CLU_998919_0_0_1"/>
<name>K3Z8N9_SETIT</name>
<dbReference type="PANTHER" id="PTHR36080">
    <property type="entry name" value="DBJ|BAA96220.1"/>
    <property type="match status" value="1"/>
</dbReference>
<dbReference type="Gramene" id="KQL16849">
    <property type="protein sequence ID" value="KQL16849"/>
    <property type="gene ID" value="SETIT_022909mg"/>
</dbReference>
<reference evidence="3" key="2">
    <citation type="submission" date="2018-08" db="UniProtKB">
        <authorList>
            <consortium name="EnsemblPlants"/>
        </authorList>
    </citation>
    <scope>IDENTIFICATION</scope>
    <source>
        <strain evidence="3">Yugu1</strain>
    </source>
</reference>
<dbReference type="PANTHER" id="PTHR36080:SF1">
    <property type="entry name" value="DBJ|BAA96220.1"/>
    <property type="match status" value="1"/>
</dbReference>
<proteinExistence type="predicted"/>
<feature type="coiled-coil region" evidence="1">
    <location>
        <begin position="168"/>
        <end position="241"/>
    </location>
</feature>
<accession>K3Z8N9</accession>
<protein>
    <submittedName>
        <fullName evidence="3">Uncharacterized protein</fullName>
    </submittedName>
</protein>
<evidence type="ECO:0000313" key="4">
    <source>
        <dbReference type="Proteomes" id="UP000004995"/>
    </source>
</evidence>
<dbReference type="OMA" id="EVHIMIN"/>
<feature type="region of interest" description="Disordered" evidence="2">
    <location>
        <begin position="51"/>
        <end position="85"/>
    </location>
</feature>
<feature type="region of interest" description="Disordered" evidence="2">
    <location>
        <begin position="97"/>
        <end position="122"/>
    </location>
</feature>
<sequence length="279" mass="28675">MSRGFGEKGLGEGGGDSRMEEEEAAGGGSKAHIGLAGAASAVGSARAAADRTVRSARIFSTPAGARAQKRGKEATPPRSAAAAGIIMAAQREKAAAAVAPAPGAAAASGSPSPSSSSGAPAAAASGERWSAAIGNLGELGANVDGLQKLLARKAVFVDDDIFSKASLAADQARTIKVLDQRVQSLERELDAAISAAARARTEKRQAEAGQRAAELRAQEVTKELENTARVFELHMEELRLKQEEIAKKDSDIKVLEAIIRTLSSKDDTLSSKDDDGSSE</sequence>
<dbReference type="InParanoid" id="K3Z8N9"/>
<evidence type="ECO:0000313" key="3">
    <source>
        <dbReference type="EnsemblPlants" id="KQL16849"/>
    </source>
</evidence>
<keyword evidence="1" id="KW-0175">Coiled coil</keyword>